<dbReference type="InterPro" id="IPR006311">
    <property type="entry name" value="TAT_signal"/>
</dbReference>
<dbReference type="InterPro" id="IPR019546">
    <property type="entry name" value="TAT_signal_bac_arc"/>
</dbReference>
<accession>A0A291P7B6</accession>
<dbReference type="PROSITE" id="PS51318">
    <property type="entry name" value="TAT"/>
    <property type="match status" value="1"/>
</dbReference>
<protein>
    <recommendedName>
        <fullName evidence="4">Formate dehydrogenase subunit or accessory protein</fullName>
    </recommendedName>
</protein>
<keyword evidence="1" id="KW-0732">Signal</keyword>
<organism evidence="2 3">
    <name type="scientific">Halomonas beimenensis</name>
    <dbReference type="NCBI Taxonomy" id="475662"/>
    <lineage>
        <taxon>Bacteria</taxon>
        <taxon>Pseudomonadati</taxon>
        <taxon>Pseudomonadota</taxon>
        <taxon>Gammaproteobacteria</taxon>
        <taxon>Oceanospirillales</taxon>
        <taxon>Halomonadaceae</taxon>
        <taxon>Halomonas</taxon>
    </lineage>
</organism>
<evidence type="ECO:0000313" key="2">
    <source>
        <dbReference type="EMBL" id="ATJ82784.1"/>
    </source>
</evidence>
<dbReference type="AlphaFoldDB" id="A0A291P7B6"/>
<dbReference type="RefSeq" id="WP_097789186.1">
    <property type="nucleotide sequence ID" value="NZ_BAAADT010000002.1"/>
</dbReference>
<proteinExistence type="predicted"/>
<dbReference type="Proteomes" id="UP000219993">
    <property type="component" value="Chromosome"/>
</dbReference>
<evidence type="ECO:0000313" key="3">
    <source>
        <dbReference type="Proteomes" id="UP000219993"/>
    </source>
</evidence>
<name>A0A291P7B6_9GAMM</name>
<keyword evidence="3" id="KW-1185">Reference proteome</keyword>
<dbReference type="OrthoDB" id="6173795at2"/>
<evidence type="ECO:0000256" key="1">
    <source>
        <dbReference type="ARBA" id="ARBA00022729"/>
    </source>
</evidence>
<reference evidence="2 3" key="1">
    <citation type="journal article" date="2017" name="Sci. Rep.">
        <title>Revealing the Saline Adaptation Strategies of the Halophilic Bacterium Halomonas beimenensis through High-throughput Omics and Transposon Mutagenesis Approaches.</title>
        <authorList>
            <person name="Chen Y.H."/>
            <person name="Lin S.S."/>
            <person name="Shyu Y.T."/>
        </authorList>
    </citation>
    <scope>NUCLEOTIDE SEQUENCE [LARGE SCALE GENOMIC DNA]</scope>
    <source>
        <strain evidence="2 3">NTU-111</strain>
    </source>
</reference>
<dbReference type="KEGG" id="hbe:BEI_1797"/>
<dbReference type="NCBIfam" id="TIGR01409">
    <property type="entry name" value="TAT_signal_seq"/>
    <property type="match status" value="1"/>
</dbReference>
<sequence>MSTERNPQRRRFLKTLGLGTVAAGTAAGLGQVPLVQAEPTPQDAPRRDTPRGYRETAHVRAYYATLRD</sequence>
<dbReference type="NCBIfam" id="TIGR02811">
    <property type="entry name" value="formate_TAT"/>
    <property type="match status" value="1"/>
</dbReference>
<dbReference type="EMBL" id="CP021435">
    <property type="protein sequence ID" value="ATJ82784.1"/>
    <property type="molecule type" value="Genomic_DNA"/>
</dbReference>
<gene>
    <name evidence="2" type="ORF">BEI_1797</name>
</gene>
<dbReference type="PIRSF" id="PIRSF036704">
    <property type="entry name" value="UCP036704"/>
    <property type="match status" value="1"/>
</dbReference>
<evidence type="ECO:0008006" key="4">
    <source>
        <dbReference type="Google" id="ProtNLM"/>
    </source>
</evidence>
<dbReference type="InterPro" id="IPR014177">
    <property type="entry name" value="Formate_DH_TAT-contain"/>
</dbReference>